<reference evidence="2 3" key="2">
    <citation type="journal article" date="2011" name="PLoS Genet.">
        <title>Caenorhabditis briggsae recombinant inbred line genotypes reveal inter-strain incompatibility and the evolution of recombination.</title>
        <authorList>
            <person name="Ross J.A."/>
            <person name="Koboldt D.C."/>
            <person name="Staisch J.E."/>
            <person name="Chamberlin H.M."/>
            <person name="Gupta B.P."/>
            <person name="Miller R.D."/>
            <person name="Baird S.E."/>
            <person name="Haag E.S."/>
        </authorList>
    </citation>
    <scope>NUCLEOTIDE SEQUENCE [LARGE SCALE GENOMIC DNA]</scope>
    <source>
        <strain evidence="2 3">AF16</strain>
    </source>
</reference>
<protein>
    <submittedName>
        <fullName evidence="2">Protein CBG25728</fullName>
    </submittedName>
</protein>
<sequence>MEQKKKLWTRIREKNSKVEAAVVKIHREISASRAGLNKLTKKNVKDAIEKRGKRGKKGRGLNNKLLETSGTKNYEK</sequence>
<name>B6IGZ1_CAEBR</name>
<dbReference type="AlphaFoldDB" id="B6IGZ1"/>
<accession>B6IGZ1</accession>
<evidence type="ECO:0000256" key="1">
    <source>
        <dbReference type="SAM" id="MobiDB-lite"/>
    </source>
</evidence>
<dbReference type="CTD" id="68917210"/>
<dbReference type="InParanoid" id="B6IGZ1"/>
<dbReference type="Proteomes" id="UP000008549">
    <property type="component" value="Unassembled WGS sequence"/>
</dbReference>
<evidence type="ECO:0000313" key="2">
    <source>
        <dbReference type="EMBL" id="CAR99171.1"/>
    </source>
</evidence>
<gene>
    <name evidence="2" type="ORF">CBG25728</name>
    <name evidence="2" type="ORF">CBG_25728</name>
</gene>
<dbReference type="KEGG" id="cbr:CBG_25728"/>
<dbReference type="EMBL" id="HE600965">
    <property type="protein sequence ID" value="CAR99171.1"/>
    <property type="molecule type" value="Genomic_DNA"/>
</dbReference>
<dbReference type="GeneID" id="68917210"/>
<feature type="region of interest" description="Disordered" evidence="1">
    <location>
        <begin position="46"/>
        <end position="76"/>
    </location>
</feature>
<reference evidence="2 3" key="1">
    <citation type="journal article" date="2003" name="PLoS Biol.">
        <title>The genome sequence of Caenorhabditis briggsae: a platform for comparative genomics.</title>
        <authorList>
            <person name="Stein L.D."/>
            <person name="Bao Z."/>
            <person name="Blasiar D."/>
            <person name="Blumenthal T."/>
            <person name="Brent M.R."/>
            <person name="Chen N."/>
            <person name="Chinwalla A."/>
            <person name="Clarke L."/>
            <person name="Clee C."/>
            <person name="Coghlan A."/>
            <person name="Coulson A."/>
            <person name="D'Eustachio P."/>
            <person name="Fitch D.H."/>
            <person name="Fulton L.A."/>
            <person name="Fulton R.E."/>
            <person name="Griffiths-Jones S."/>
            <person name="Harris T.W."/>
            <person name="Hillier L.W."/>
            <person name="Kamath R."/>
            <person name="Kuwabara P.E."/>
            <person name="Mardis E.R."/>
            <person name="Marra M.A."/>
            <person name="Miner T.L."/>
            <person name="Minx P."/>
            <person name="Mullikin J.C."/>
            <person name="Plumb R.W."/>
            <person name="Rogers J."/>
            <person name="Schein J.E."/>
            <person name="Sohrmann M."/>
            <person name="Spieth J."/>
            <person name="Stajich J.E."/>
            <person name="Wei C."/>
            <person name="Willey D."/>
            <person name="Wilson R.K."/>
            <person name="Durbin R."/>
            <person name="Waterston R.H."/>
        </authorList>
    </citation>
    <scope>NUCLEOTIDE SEQUENCE [LARGE SCALE GENOMIC DNA]</scope>
    <source>
        <strain evidence="2 3">AF16</strain>
    </source>
</reference>
<dbReference type="RefSeq" id="XP_045098738.1">
    <property type="nucleotide sequence ID" value="XM_045243017.1"/>
</dbReference>
<dbReference type="HOGENOM" id="CLU_2656674_0_0_1"/>
<keyword evidence="3" id="KW-1185">Reference proteome</keyword>
<evidence type="ECO:0000313" key="3">
    <source>
        <dbReference type="Proteomes" id="UP000008549"/>
    </source>
</evidence>
<organism evidence="2 3">
    <name type="scientific">Caenorhabditis briggsae</name>
    <dbReference type="NCBI Taxonomy" id="6238"/>
    <lineage>
        <taxon>Eukaryota</taxon>
        <taxon>Metazoa</taxon>
        <taxon>Ecdysozoa</taxon>
        <taxon>Nematoda</taxon>
        <taxon>Chromadorea</taxon>
        <taxon>Rhabditida</taxon>
        <taxon>Rhabditina</taxon>
        <taxon>Rhabditomorpha</taxon>
        <taxon>Rhabditoidea</taxon>
        <taxon>Rhabditidae</taxon>
        <taxon>Peloderinae</taxon>
        <taxon>Caenorhabditis</taxon>
    </lineage>
</organism>
<proteinExistence type="predicted"/>